<dbReference type="SUPFAM" id="SSF53335">
    <property type="entry name" value="S-adenosyl-L-methionine-dependent methyltransferases"/>
    <property type="match status" value="1"/>
</dbReference>
<dbReference type="FunFam" id="2.40.50.1070:FF:000003">
    <property type="entry name" value="23S rRNA (Uracil-5-)-methyltransferase RumA"/>
    <property type="match status" value="1"/>
</dbReference>
<dbReference type="Gene3D" id="3.40.50.150">
    <property type="entry name" value="Vaccinia Virus protein VP39"/>
    <property type="match status" value="1"/>
</dbReference>
<sequence length="435" mass="49659">MAKIVNLKIEKLNLGAQGIGYLNGKVCFVDFAIPEEEVAVEIVLEKKDYNLSRIVEIIKPSPARIEPVCPVFKSCGGCQMQHIDYAYQIELKKDILLDTLRHIGKIEIEETEVICDTPLYYRNRAQLPLQKDKELRIGYFKKGTHEVIDHNICYINQKEINKIVSVLRERIKKSDIEIYDESRHRGNLRHIIVKRGTNTGQMFLTFVTREKRIPEIIYAGLRDEYKEIVGISQNINAEKTNRIIGKKNIVLAGNGFYEEILGNRKFEIGPTSFFQVNTKIFEKIIEKIRAEIEGSNLVDLYAGVGVIGICVADLCKRVIAIEENPASVKEGLNNARLNNIENIDFIVGRVEDKICSIKGCDTLIVDPPRKGIGEVVIKEFKNMRIKKIIYLSCNPATLARDANLMIKDGYKIKGLYLFDMFPQTYHIESLMVFNS</sequence>
<evidence type="ECO:0000256" key="3">
    <source>
        <dbReference type="ARBA" id="ARBA00022691"/>
    </source>
</evidence>
<dbReference type="SUPFAM" id="SSF50249">
    <property type="entry name" value="Nucleic acid-binding proteins"/>
    <property type="match status" value="1"/>
</dbReference>
<feature type="binding site" evidence="4">
    <location>
        <position position="275"/>
    </location>
    <ligand>
        <name>S-adenosyl-L-methionine</name>
        <dbReference type="ChEBI" id="CHEBI:59789"/>
    </ligand>
</feature>
<dbReference type="CDD" id="cd02440">
    <property type="entry name" value="AdoMet_MTases"/>
    <property type="match status" value="1"/>
</dbReference>
<name>A0A7C6EH50_UNCW3</name>
<dbReference type="NCBIfam" id="TIGR00479">
    <property type="entry name" value="rumA"/>
    <property type="match status" value="1"/>
</dbReference>
<comment type="similarity">
    <text evidence="4">Belongs to the class I-like SAM-binding methyltransferase superfamily. RNA M5U methyltransferase family.</text>
</comment>
<feature type="domain" description="TRAM" evidence="6">
    <location>
        <begin position="1"/>
        <end position="56"/>
    </location>
</feature>
<dbReference type="PROSITE" id="PS50926">
    <property type="entry name" value="TRAM"/>
    <property type="match status" value="1"/>
</dbReference>
<dbReference type="InterPro" id="IPR012340">
    <property type="entry name" value="NA-bd_OB-fold"/>
</dbReference>
<dbReference type="InterPro" id="IPR010280">
    <property type="entry name" value="U5_MeTrfase_fam"/>
</dbReference>
<dbReference type="Gene3D" id="2.40.50.1070">
    <property type="match status" value="1"/>
</dbReference>
<dbReference type="Gene3D" id="2.40.50.140">
    <property type="entry name" value="Nucleic acid-binding proteins"/>
    <property type="match status" value="1"/>
</dbReference>
<dbReference type="GO" id="GO:0070041">
    <property type="term" value="F:rRNA (uridine-C5-)-methyltransferase activity"/>
    <property type="evidence" value="ECO:0007669"/>
    <property type="project" value="TreeGrafter"/>
</dbReference>
<keyword evidence="3 4" id="KW-0949">S-adenosyl-L-methionine</keyword>
<dbReference type="PROSITE" id="PS51687">
    <property type="entry name" value="SAM_MT_RNA_M5U"/>
    <property type="match status" value="1"/>
</dbReference>
<dbReference type="InterPro" id="IPR030391">
    <property type="entry name" value="MeTrfase_TrmA_CS"/>
</dbReference>
<dbReference type="InterPro" id="IPR029063">
    <property type="entry name" value="SAM-dependent_MTases_sf"/>
</dbReference>
<feature type="active site" description="Nucleophile" evidence="4">
    <location>
        <position position="393"/>
    </location>
</feature>
<feature type="binding site" evidence="4">
    <location>
        <position position="322"/>
    </location>
    <ligand>
        <name>S-adenosyl-L-methionine</name>
        <dbReference type="ChEBI" id="CHEBI:59789"/>
    </ligand>
</feature>
<evidence type="ECO:0000256" key="2">
    <source>
        <dbReference type="ARBA" id="ARBA00022679"/>
    </source>
</evidence>
<dbReference type="PANTHER" id="PTHR11061">
    <property type="entry name" value="RNA M5U METHYLTRANSFERASE"/>
    <property type="match status" value="1"/>
</dbReference>
<dbReference type="PANTHER" id="PTHR11061:SF30">
    <property type="entry name" value="TRNA (URACIL(54)-C(5))-METHYLTRANSFERASE"/>
    <property type="match status" value="1"/>
</dbReference>
<keyword evidence="1 4" id="KW-0489">Methyltransferase</keyword>
<evidence type="ECO:0000256" key="4">
    <source>
        <dbReference type="PROSITE-ProRule" id="PRU01024"/>
    </source>
</evidence>
<evidence type="ECO:0000259" key="6">
    <source>
        <dbReference type="PROSITE" id="PS50926"/>
    </source>
</evidence>
<dbReference type="PROSITE" id="PS01230">
    <property type="entry name" value="TRMA_1"/>
    <property type="match status" value="1"/>
</dbReference>
<dbReference type="PROSITE" id="PS01231">
    <property type="entry name" value="TRMA_2"/>
    <property type="match status" value="1"/>
</dbReference>
<accession>A0A7C6EH50</accession>
<gene>
    <name evidence="7" type="primary">rlmD</name>
    <name evidence="7" type="ORF">ENV70_05555</name>
</gene>
<organism evidence="7">
    <name type="scientific">candidate division WOR-3 bacterium</name>
    <dbReference type="NCBI Taxonomy" id="2052148"/>
    <lineage>
        <taxon>Bacteria</taxon>
        <taxon>Bacteria division WOR-3</taxon>
    </lineage>
</organism>
<comment type="caution">
    <text evidence="7">The sequence shown here is derived from an EMBL/GenBank/DDBJ whole genome shotgun (WGS) entry which is preliminary data.</text>
</comment>
<protein>
    <submittedName>
        <fullName evidence="7">23S rRNA (Uracil(1939)-C(5))-methyltransferase RlmD</fullName>
        <ecNumber evidence="7">2.1.1.190</ecNumber>
    </submittedName>
</protein>
<reference evidence="7" key="1">
    <citation type="journal article" date="2020" name="mSystems">
        <title>Genome- and Community-Level Interaction Insights into Carbon Utilization and Element Cycling Functions of Hydrothermarchaeota in Hydrothermal Sediment.</title>
        <authorList>
            <person name="Zhou Z."/>
            <person name="Liu Y."/>
            <person name="Xu W."/>
            <person name="Pan J."/>
            <person name="Luo Z.H."/>
            <person name="Li M."/>
        </authorList>
    </citation>
    <scope>NUCLEOTIDE SEQUENCE [LARGE SCALE GENOMIC DNA]</scope>
    <source>
        <strain evidence="7">SpSt-783</strain>
    </source>
</reference>
<dbReference type="Pfam" id="PF01938">
    <property type="entry name" value="TRAM"/>
    <property type="match status" value="1"/>
</dbReference>
<dbReference type="EMBL" id="DTHJ01000117">
    <property type="protein sequence ID" value="HHS63060.1"/>
    <property type="molecule type" value="Genomic_DNA"/>
</dbReference>
<evidence type="ECO:0000256" key="5">
    <source>
        <dbReference type="PROSITE-ProRule" id="PRU10015"/>
    </source>
</evidence>
<feature type="binding site" evidence="4">
    <location>
        <position position="366"/>
    </location>
    <ligand>
        <name>S-adenosyl-L-methionine</name>
        <dbReference type="ChEBI" id="CHEBI:59789"/>
    </ligand>
</feature>
<feature type="active site" evidence="5">
    <location>
        <position position="393"/>
    </location>
</feature>
<dbReference type="FunFam" id="2.40.50.140:FF:000097">
    <property type="entry name" value="23S rRNA (uracil(1939)-C(5))-methyltransferase RlmD"/>
    <property type="match status" value="1"/>
</dbReference>
<dbReference type="InterPro" id="IPR002792">
    <property type="entry name" value="TRAM_dom"/>
</dbReference>
<dbReference type="AlphaFoldDB" id="A0A7C6EH50"/>
<feature type="binding site" evidence="4">
    <location>
        <position position="301"/>
    </location>
    <ligand>
        <name>S-adenosyl-L-methionine</name>
        <dbReference type="ChEBI" id="CHEBI:59789"/>
    </ligand>
</feature>
<proteinExistence type="inferred from homology"/>
<dbReference type="InterPro" id="IPR030390">
    <property type="entry name" value="MeTrfase_TrmA_AS"/>
</dbReference>
<dbReference type="GO" id="GO:0070475">
    <property type="term" value="P:rRNA base methylation"/>
    <property type="evidence" value="ECO:0007669"/>
    <property type="project" value="TreeGrafter"/>
</dbReference>
<dbReference type="EC" id="2.1.1.190" evidence="7"/>
<keyword evidence="2 4" id="KW-0808">Transferase</keyword>
<evidence type="ECO:0000313" key="7">
    <source>
        <dbReference type="EMBL" id="HHS63060.1"/>
    </source>
</evidence>
<dbReference type="Pfam" id="PF05958">
    <property type="entry name" value="tRNA_U5-meth_tr"/>
    <property type="match status" value="2"/>
</dbReference>
<evidence type="ECO:0000256" key="1">
    <source>
        <dbReference type="ARBA" id="ARBA00022603"/>
    </source>
</evidence>